<dbReference type="AlphaFoldDB" id="A0A507AP66"/>
<dbReference type="EMBL" id="SKBQ01000006">
    <property type="protein sequence ID" value="TPX09130.1"/>
    <property type="molecule type" value="Genomic_DNA"/>
</dbReference>
<evidence type="ECO:0000259" key="2">
    <source>
        <dbReference type="PROSITE" id="PS51154"/>
    </source>
</evidence>
<dbReference type="Gene3D" id="3.40.220.10">
    <property type="entry name" value="Leucine Aminopeptidase, subunit E, domain 1"/>
    <property type="match status" value="1"/>
</dbReference>
<dbReference type="SUPFAM" id="SSF52949">
    <property type="entry name" value="Macro domain-like"/>
    <property type="match status" value="1"/>
</dbReference>
<dbReference type="Proteomes" id="UP000319257">
    <property type="component" value="Unassembled WGS sequence"/>
</dbReference>
<dbReference type="InParanoid" id="A0A507AP66"/>
<dbReference type="InterPro" id="IPR043472">
    <property type="entry name" value="Macro_dom-like"/>
</dbReference>
<dbReference type="PANTHER" id="PTHR11106">
    <property type="entry name" value="GANGLIOSIDE INDUCED DIFFERENTIATION ASSOCIATED PROTEIN 2-RELATED"/>
    <property type="match status" value="1"/>
</dbReference>
<dbReference type="EMBL" id="SKBQ01000006">
    <property type="protein sequence ID" value="TPX09147.1"/>
    <property type="molecule type" value="Genomic_DNA"/>
</dbReference>
<comment type="caution">
    <text evidence="4">The sequence shown here is derived from an EMBL/GenBank/DDBJ whole genome shotgun (WGS) entry which is preliminary data.</text>
</comment>
<dbReference type="PROSITE" id="PS51154">
    <property type="entry name" value="MACRO"/>
    <property type="match status" value="1"/>
</dbReference>
<dbReference type="Pfam" id="PF01661">
    <property type="entry name" value="Macro"/>
    <property type="match status" value="1"/>
</dbReference>
<dbReference type="NCBIfam" id="NF001664">
    <property type="entry name" value="PRK00431.1-6"/>
    <property type="match status" value="1"/>
</dbReference>
<evidence type="ECO:0000256" key="1">
    <source>
        <dbReference type="SAM" id="MobiDB-lite"/>
    </source>
</evidence>
<protein>
    <recommendedName>
        <fullName evidence="2">Macro domain-containing protein</fullName>
    </recommendedName>
</protein>
<gene>
    <name evidence="3" type="ORF">E0L32_001590</name>
    <name evidence="4" type="ORF">E0L32_001607</name>
</gene>
<sequence length="282" mass="29802">MTVKTVADLPTLSLLYKANQIDLTPPSTARPPPTTVSYPSLQPIKPSKALNDKISLYRGDITTLAVDAIVNAANTSLLGGGGVDGAIHRAAGPQLYQECKTLGGCATGGAKITDAYRLPCKKVIHAVGPVYNVIDPGVSEEDLTSCYATALELAIDNSCRSIAFSAISTGVYGYPSREAAPVAITAVKRFLESDMGTNLDLVVFVVFEKKDLDAYHKYLPVYLPPVPEGGAKTGPLQNPDSADPTDADEEAAEAKTVASELPDVPKSDPDGEGRVEKKQRQE</sequence>
<dbReference type="GeneID" id="41969037"/>
<dbReference type="CDD" id="cd02908">
    <property type="entry name" value="Macro_OAADPr_deacetylase"/>
    <property type="match status" value="1"/>
</dbReference>
<evidence type="ECO:0000313" key="5">
    <source>
        <dbReference type="Proteomes" id="UP000319257"/>
    </source>
</evidence>
<name>A0A507AP66_9PEZI</name>
<dbReference type="PANTHER" id="PTHR11106:SF27">
    <property type="entry name" value="MACRO DOMAIN-CONTAINING PROTEIN"/>
    <property type="match status" value="1"/>
</dbReference>
<evidence type="ECO:0000313" key="3">
    <source>
        <dbReference type="EMBL" id="TPX09130.1"/>
    </source>
</evidence>
<accession>A0A507AP66</accession>
<reference evidence="4 5" key="1">
    <citation type="submission" date="2019-06" db="EMBL/GenBank/DDBJ databases">
        <title>Draft genome sequence of the filamentous fungus Phialemoniopsis curvata isolated from diesel fuel.</title>
        <authorList>
            <person name="Varaljay V.A."/>
            <person name="Lyon W.J."/>
            <person name="Crouch A.L."/>
            <person name="Drake C.E."/>
            <person name="Hollomon J.M."/>
            <person name="Nadeau L.J."/>
            <person name="Nunn H.S."/>
            <person name="Stevenson B.S."/>
            <person name="Bojanowski C.L."/>
            <person name="Crookes-Goodson W.J."/>
        </authorList>
    </citation>
    <scope>NUCLEOTIDE SEQUENCE [LARGE SCALE GENOMIC DNA]</scope>
    <source>
        <strain evidence="4 5">D216</strain>
    </source>
</reference>
<feature type="domain" description="Macro" evidence="2">
    <location>
        <begin position="41"/>
        <end position="223"/>
    </location>
</feature>
<dbReference type="RefSeq" id="XP_030990841.1">
    <property type="nucleotide sequence ID" value="XM_031135685.1"/>
</dbReference>
<organism evidence="4 5">
    <name type="scientific">Thyridium curvatum</name>
    <dbReference type="NCBI Taxonomy" id="1093900"/>
    <lineage>
        <taxon>Eukaryota</taxon>
        <taxon>Fungi</taxon>
        <taxon>Dikarya</taxon>
        <taxon>Ascomycota</taxon>
        <taxon>Pezizomycotina</taxon>
        <taxon>Sordariomycetes</taxon>
        <taxon>Sordariomycetidae</taxon>
        <taxon>Thyridiales</taxon>
        <taxon>Thyridiaceae</taxon>
        <taxon>Thyridium</taxon>
    </lineage>
</organism>
<dbReference type="STRING" id="1093900.A0A507AP66"/>
<dbReference type="SMART" id="SM00506">
    <property type="entry name" value="A1pp"/>
    <property type="match status" value="1"/>
</dbReference>
<evidence type="ECO:0000313" key="4">
    <source>
        <dbReference type="EMBL" id="TPX09147.1"/>
    </source>
</evidence>
<keyword evidence="5" id="KW-1185">Reference proteome</keyword>
<proteinExistence type="predicted"/>
<dbReference type="InterPro" id="IPR002589">
    <property type="entry name" value="Macro_dom"/>
</dbReference>
<dbReference type="OrthoDB" id="6077599at2759"/>
<feature type="compositionally biased region" description="Basic and acidic residues" evidence="1">
    <location>
        <begin position="263"/>
        <end position="282"/>
    </location>
</feature>
<feature type="region of interest" description="Disordered" evidence="1">
    <location>
        <begin position="230"/>
        <end position="282"/>
    </location>
</feature>